<evidence type="ECO:0000256" key="1">
    <source>
        <dbReference type="ARBA" id="ARBA00022679"/>
    </source>
</evidence>
<evidence type="ECO:0000313" key="7">
    <source>
        <dbReference type="Proteomes" id="UP001209317"/>
    </source>
</evidence>
<feature type="binding site" evidence="4">
    <location>
        <position position="63"/>
    </location>
    <ligand>
        <name>Zn(2+)</name>
        <dbReference type="ChEBI" id="CHEBI:29105"/>
    </ligand>
</feature>
<feature type="binding site" evidence="4">
    <location>
        <position position="66"/>
    </location>
    <ligand>
        <name>Zn(2+)</name>
        <dbReference type="ChEBI" id="CHEBI:29105"/>
    </ligand>
</feature>
<dbReference type="EMBL" id="JAOTPL010000014">
    <property type="protein sequence ID" value="MCU7694837.1"/>
    <property type="molecule type" value="Genomic_DNA"/>
</dbReference>
<keyword evidence="4" id="KW-0479">Metal-binding</keyword>
<keyword evidence="4" id="KW-0067">ATP-binding</keyword>
<dbReference type="InterPro" id="IPR011762">
    <property type="entry name" value="COA_CT_N"/>
</dbReference>
<organism evidence="6 7">
    <name type="scientific">Haoranjiania flava</name>
    <dbReference type="NCBI Taxonomy" id="1856322"/>
    <lineage>
        <taxon>Bacteria</taxon>
        <taxon>Pseudomonadati</taxon>
        <taxon>Bacteroidota</taxon>
        <taxon>Chitinophagia</taxon>
        <taxon>Chitinophagales</taxon>
        <taxon>Chitinophagaceae</taxon>
        <taxon>Haoranjiania</taxon>
    </lineage>
</organism>
<dbReference type="PANTHER" id="PTHR42995">
    <property type="entry name" value="ACETYL-COENZYME A CARBOXYLASE CARBOXYL TRANSFERASE SUBUNIT BETA, CHLOROPLASTIC"/>
    <property type="match status" value="1"/>
</dbReference>
<feature type="domain" description="CoA carboxyltransferase N-terminal" evidence="5">
    <location>
        <begin position="59"/>
        <end position="314"/>
    </location>
</feature>
<keyword evidence="3 4" id="KW-0275">Fatty acid biosynthesis</keyword>
<dbReference type="GO" id="GO:0005524">
    <property type="term" value="F:ATP binding"/>
    <property type="evidence" value="ECO:0007669"/>
    <property type="project" value="UniProtKB-KW"/>
</dbReference>
<comment type="subcellular location">
    <subcellularLocation>
        <location evidence="4">Cytoplasm</location>
    </subcellularLocation>
</comment>
<dbReference type="GO" id="GO:0006633">
    <property type="term" value="P:fatty acid biosynthetic process"/>
    <property type="evidence" value="ECO:0007669"/>
    <property type="project" value="UniProtKB-KW"/>
</dbReference>
<proteinExistence type="inferred from homology"/>
<comment type="similarity">
    <text evidence="4">Belongs to the AccD/PCCB family.</text>
</comment>
<keyword evidence="4" id="KW-0963">Cytoplasm</keyword>
<dbReference type="GO" id="GO:0003989">
    <property type="term" value="F:acetyl-CoA carboxylase activity"/>
    <property type="evidence" value="ECO:0007669"/>
    <property type="project" value="InterPro"/>
</dbReference>
<name>A0AAE3IML6_9BACT</name>
<dbReference type="AlphaFoldDB" id="A0AAE3IML6"/>
<dbReference type="Proteomes" id="UP001209317">
    <property type="component" value="Unassembled WGS sequence"/>
</dbReference>
<comment type="cofactor">
    <cofactor evidence="4">
        <name>Zn(2+)</name>
        <dbReference type="ChEBI" id="CHEBI:29105"/>
    </cofactor>
    <text evidence="4">Binds 1 zinc ion per subunit.</text>
</comment>
<keyword evidence="4" id="KW-0443">Lipid metabolism</keyword>
<comment type="caution">
    <text evidence="6">The sequence shown here is derived from an EMBL/GenBank/DDBJ whole genome shotgun (WGS) entry which is preliminary data.</text>
</comment>
<dbReference type="HAMAP" id="MF_01395">
    <property type="entry name" value="AcetylCoA_CT_beta"/>
    <property type="match status" value="1"/>
</dbReference>
<feature type="zinc finger region" description="C4-type" evidence="4">
    <location>
        <begin position="63"/>
        <end position="85"/>
    </location>
</feature>
<keyword evidence="7" id="KW-1185">Reference proteome</keyword>
<feature type="binding site" evidence="4">
    <location>
        <position position="85"/>
    </location>
    <ligand>
        <name>Zn(2+)</name>
        <dbReference type="ChEBI" id="CHEBI:29105"/>
    </ligand>
</feature>
<dbReference type="GO" id="GO:0016743">
    <property type="term" value="F:carboxyl- or carbamoyltransferase activity"/>
    <property type="evidence" value="ECO:0007669"/>
    <property type="project" value="UniProtKB-UniRule"/>
</dbReference>
<protein>
    <recommendedName>
        <fullName evidence="4">Acetyl-coenzyme A carboxylase carboxyl transferase subunit beta</fullName>
        <shortName evidence="4">ACCase subunit beta</shortName>
        <shortName evidence="4">Acetyl-CoA carboxylase carboxyltransferase subunit beta</shortName>
        <ecNumber evidence="4">2.1.3.15</ecNumber>
    </recommendedName>
</protein>
<dbReference type="PROSITE" id="PS50980">
    <property type="entry name" value="COA_CT_NTER"/>
    <property type="match status" value="1"/>
</dbReference>
<dbReference type="GO" id="GO:2001295">
    <property type="term" value="P:malonyl-CoA biosynthetic process"/>
    <property type="evidence" value="ECO:0007669"/>
    <property type="project" value="UniProtKB-UniRule"/>
</dbReference>
<dbReference type="InterPro" id="IPR029045">
    <property type="entry name" value="ClpP/crotonase-like_dom_sf"/>
</dbReference>
<comment type="subunit">
    <text evidence="4">Acetyl-CoA carboxylase is a heterohexamer composed of biotin carboxyl carrier protein (AccB), biotin carboxylase (AccC) and two subunits each of ACCase subunit alpha (AccA) and ACCase subunit beta (AccD).</text>
</comment>
<dbReference type="InterPro" id="IPR034733">
    <property type="entry name" value="AcCoA_carboxyl_beta"/>
</dbReference>
<dbReference type="EC" id="2.1.3.15" evidence="4"/>
<comment type="function">
    <text evidence="4">Component of the acetyl coenzyme A carboxylase (ACC) complex. Biotin carboxylase (BC) catalyzes the carboxylation of biotin on its carrier protein (BCCP) and then the CO(2) group is transferred by the transcarboxylase to acetyl-CoA to form malonyl-CoA.</text>
</comment>
<dbReference type="RefSeq" id="WP_263038322.1">
    <property type="nucleotide sequence ID" value="NZ_JAOTPL010000014.1"/>
</dbReference>
<dbReference type="PRINTS" id="PR01070">
    <property type="entry name" value="ACCCTRFRASEB"/>
</dbReference>
<keyword evidence="4" id="KW-0862">Zinc</keyword>
<evidence type="ECO:0000256" key="4">
    <source>
        <dbReference type="HAMAP-Rule" id="MF_01395"/>
    </source>
</evidence>
<dbReference type="GO" id="GO:0008270">
    <property type="term" value="F:zinc ion binding"/>
    <property type="evidence" value="ECO:0007669"/>
    <property type="project" value="UniProtKB-UniRule"/>
</dbReference>
<sequence length="314" mass="35669">MAEEIDKQDHETDNLDPIAENITVFQNLENKEDNLSWFQRLKKGISTSTSEKKEMPEGLWSKCPECSYICTSQELADSKYVCPKCSYHHRIESEEYFRLMFDDAQYKELYNEIKSIDFLGFTDLKSYQQRLDKLYSQTDLKDSMRVATGKVNGNEMIIASMDFAFIGGSLGSVMGEKFSRSVDYAIEHQIPFMVISKSGGARMMESAFSLMQMAKTSAKLTQLSNAKIPFFSLVTDPTFGGVTASFAMLGDFNFAEPGALIGFAGPRVIKDTIKKELPKGFQKSEFQLEHGFLDFIVHRHDLKQRVSVYVNLLK</sequence>
<keyword evidence="2 4" id="KW-0276">Fatty acid metabolism</keyword>
<keyword evidence="4" id="KW-0863">Zinc-finger</keyword>
<evidence type="ECO:0000256" key="3">
    <source>
        <dbReference type="ARBA" id="ARBA00023160"/>
    </source>
</evidence>
<comment type="catalytic activity">
    <reaction evidence="4">
        <text>N(6)-carboxybiotinyl-L-lysyl-[protein] + acetyl-CoA = N(6)-biotinyl-L-lysyl-[protein] + malonyl-CoA</text>
        <dbReference type="Rhea" id="RHEA:54728"/>
        <dbReference type="Rhea" id="RHEA-COMP:10505"/>
        <dbReference type="Rhea" id="RHEA-COMP:10506"/>
        <dbReference type="ChEBI" id="CHEBI:57288"/>
        <dbReference type="ChEBI" id="CHEBI:57384"/>
        <dbReference type="ChEBI" id="CHEBI:83144"/>
        <dbReference type="ChEBI" id="CHEBI:83145"/>
        <dbReference type="EC" id="2.1.3.15"/>
    </reaction>
</comment>
<evidence type="ECO:0000256" key="2">
    <source>
        <dbReference type="ARBA" id="ARBA00022832"/>
    </source>
</evidence>
<keyword evidence="1 4" id="KW-0808">Transferase</keyword>
<dbReference type="Pfam" id="PF01039">
    <property type="entry name" value="Carboxyl_trans"/>
    <property type="match status" value="1"/>
</dbReference>
<keyword evidence="4" id="KW-0547">Nucleotide-binding</keyword>
<keyword evidence="6" id="KW-0436">Ligase</keyword>
<dbReference type="NCBIfam" id="TIGR00515">
    <property type="entry name" value="accD"/>
    <property type="match status" value="1"/>
</dbReference>
<dbReference type="Gene3D" id="3.90.226.10">
    <property type="entry name" value="2-enoyl-CoA Hydratase, Chain A, domain 1"/>
    <property type="match status" value="1"/>
</dbReference>
<keyword evidence="4" id="KW-0444">Lipid biosynthesis</keyword>
<evidence type="ECO:0000313" key="6">
    <source>
        <dbReference type="EMBL" id="MCU7694837.1"/>
    </source>
</evidence>
<feature type="binding site" evidence="4">
    <location>
        <position position="82"/>
    </location>
    <ligand>
        <name>Zn(2+)</name>
        <dbReference type="ChEBI" id="CHEBI:29105"/>
    </ligand>
</feature>
<dbReference type="GO" id="GO:0009317">
    <property type="term" value="C:acetyl-CoA carboxylase complex"/>
    <property type="evidence" value="ECO:0007669"/>
    <property type="project" value="InterPro"/>
</dbReference>
<dbReference type="InterPro" id="IPR000438">
    <property type="entry name" value="Acetyl_CoA_COase_Trfase_b_su"/>
</dbReference>
<accession>A0AAE3IML6</accession>
<evidence type="ECO:0000259" key="5">
    <source>
        <dbReference type="PROSITE" id="PS50980"/>
    </source>
</evidence>
<comment type="pathway">
    <text evidence="4">Lipid metabolism; malonyl-CoA biosynthesis; malonyl-CoA from acetyl-CoA: step 1/1.</text>
</comment>
<dbReference type="PANTHER" id="PTHR42995:SF5">
    <property type="entry name" value="ACETYL-COENZYME A CARBOXYLASE CARBOXYL TRANSFERASE SUBUNIT BETA, CHLOROPLASTIC"/>
    <property type="match status" value="1"/>
</dbReference>
<gene>
    <name evidence="4 6" type="primary">accD</name>
    <name evidence="6" type="ORF">OD355_09955</name>
</gene>
<dbReference type="SUPFAM" id="SSF52096">
    <property type="entry name" value="ClpP/crotonase"/>
    <property type="match status" value="1"/>
</dbReference>
<reference evidence="6" key="1">
    <citation type="submission" date="2022-10" db="EMBL/GenBank/DDBJ databases">
        <authorList>
            <person name="Kim H.S."/>
            <person name="Kim J.-S."/>
            <person name="Suh M.K."/>
            <person name="Eom M.K."/>
            <person name="Lee J.-S."/>
        </authorList>
    </citation>
    <scope>NUCLEOTIDE SEQUENCE</scope>
    <source>
        <strain evidence="6">LIP-5</strain>
    </source>
</reference>